<protein>
    <submittedName>
        <fullName evidence="2">Uncharacterized protein</fullName>
    </submittedName>
</protein>
<sequence>MTTAAFTGHVMLKVQSPHSIRPEGQLEDRSYMLRGARLSGRKRRVLAEAENVKEEGSSEVAPPKQTGQGCTDRTGVPPSDNKSSTLQVPAPPSPLQLMSNAPYQPNQLNLTQHLQALHSKFWGQGDAARAVILHTETHQLGKEIEKFTVLNLGPGFETFFGGRSTILVREEYKRLITALSTPSDSAYGAGLIGQPGIGKSTFMHYLLVERVLSGRRTMFQCDSDVIYELDKDGVSTRSTLDFFPEPSRDWALVDISDSLAIPYENLDSQFNIMAFRPAPEGWRNWCESRRAAAGVVRPWTKHEIVYAGLRTCHPPLNADRLQEAFDNHGPSPRLCFCFAQYPQCMVEWERDTARTIAEVACKDHNLFATSVLFVREWDHPSLYHQVFLVDLSETGLSPNVSIITPLVVRLIAEEMDRQGGPKVWEEFDMFGCSPHHDSGRRIWASHSMSAIISGEARQTKLRCITRLPGADRQTLESAELTLPLPHPVPYDDVESWLQELNKARTCPTLFQPRVWIESAFDSILVTPNYITFFETTVSHHIGATRAGLYGRLDALVGALTMANLRGQLPSESCKWRLVFVVPKCDLTAWVYVPKWRAEIPEGDWKEHLDLFVLCPEVGVLEIKERPISRCRVSA</sequence>
<keyword evidence="3" id="KW-1185">Reference proteome</keyword>
<accession>A0A067MTA9</accession>
<dbReference type="OrthoDB" id="2340858at2759"/>
<dbReference type="HOGENOM" id="CLU_444793_0_0_1"/>
<evidence type="ECO:0000313" key="3">
    <source>
        <dbReference type="Proteomes" id="UP000027195"/>
    </source>
</evidence>
<dbReference type="PANTHER" id="PTHR33129">
    <property type="entry name" value="PROTEIN KINASE DOMAIN-CONTAINING PROTEIN-RELATED"/>
    <property type="match status" value="1"/>
</dbReference>
<dbReference type="Proteomes" id="UP000027195">
    <property type="component" value="Unassembled WGS sequence"/>
</dbReference>
<evidence type="ECO:0000256" key="1">
    <source>
        <dbReference type="SAM" id="MobiDB-lite"/>
    </source>
</evidence>
<dbReference type="AlphaFoldDB" id="A0A067MTA9"/>
<reference evidence="3" key="1">
    <citation type="journal article" date="2014" name="Proc. Natl. Acad. Sci. U.S.A.">
        <title>Extensive sampling of basidiomycete genomes demonstrates inadequacy of the white-rot/brown-rot paradigm for wood decay fungi.</title>
        <authorList>
            <person name="Riley R."/>
            <person name="Salamov A.A."/>
            <person name="Brown D.W."/>
            <person name="Nagy L.G."/>
            <person name="Floudas D."/>
            <person name="Held B.W."/>
            <person name="Levasseur A."/>
            <person name="Lombard V."/>
            <person name="Morin E."/>
            <person name="Otillar R."/>
            <person name="Lindquist E.A."/>
            <person name="Sun H."/>
            <person name="LaButti K.M."/>
            <person name="Schmutz J."/>
            <person name="Jabbour D."/>
            <person name="Luo H."/>
            <person name="Baker S.E."/>
            <person name="Pisabarro A.G."/>
            <person name="Walton J.D."/>
            <person name="Blanchette R.A."/>
            <person name="Henrissat B."/>
            <person name="Martin F."/>
            <person name="Cullen D."/>
            <person name="Hibbett D.S."/>
            <person name="Grigoriev I.V."/>
        </authorList>
    </citation>
    <scope>NUCLEOTIDE SEQUENCE [LARGE SCALE GENOMIC DNA]</scope>
    <source>
        <strain evidence="3">FD-172 SS1</strain>
    </source>
</reference>
<feature type="region of interest" description="Disordered" evidence="1">
    <location>
        <begin position="37"/>
        <end position="100"/>
    </location>
</feature>
<evidence type="ECO:0000313" key="2">
    <source>
        <dbReference type="EMBL" id="KDQ18983.1"/>
    </source>
</evidence>
<feature type="compositionally biased region" description="Basic and acidic residues" evidence="1">
    <location>
        <begin position="45"/>
        <end position="56"/>
    </location>
</feature>
<name>A0A067MTA9_BOTB1</name>
<dbReference type="InParanoid" id="A0A067MTA9"/>
<dbReference type="InterPro" id="IPR052980">
    <property type="entry name" value="Crinkler_effector"/>
</dbReference>
<dbReference type="PANTHER" id="PTHR33129:SF1">
    <property type="entry name" value="ATP-BINDING PROTEIN"/>
    <property type="match status" value="1"/>
</dbReference>
<organism evidence="2 3">
    <name type="scientific">Botryobasidium botryosum (strain FD-172 SS1)</name>
    <dbReference type="NCBI Taxonomy" id="930990"/>
    <lineage>
        <taxon>Eukaryota</taxon>
        <taxon>Fungi</taxon>
        <taxon>Dikarya</taxon>
        <taxon>Basidiomycota</taxon>
        <taxon>Agaricomycotina</taxon>
        <taxon>Agaricomycetes</taxon>
        <taxon>Cantharellales</taxon>
        <taxon>Botryobasidiaceae</taxon>
        <taxon>Botryobasidium</taxon>
    </lineage>
</organism>
<dbReference type="EMBL" id="KL198020">
    <property type="protein sequence ID" value="KDQ18983.1"/>
    <property type="molecule type" value="Genomic_DNA"/>
</dbReference>
<proteinExistence type="predicted"/>
<gene>
    <name evidence="2" type="ORF">BOTBODRAFT_28467</name>
</gene>